<protein>
    <submittedName>
        <fullName evidence="2">Uncharacterized protein</fullName>
    </submittedName>
</protein>
<evidence type="ECO:0000256" key="1">
    <source>
        <dbReference type="SAM" id="MobiDB-lite"/>
    </source>
</evidence>
<reference evidence="2 3" key="1">
    <citation type="journal article" date="2022" name="Nat. Plants">
        <title>Genomes of leafy and leafless Platanthera orchids illuminate the evolution of mycoheterotrophy.</title>
        <authorList>
            <person name="Li M.H."/>
            <person name="Liu K.W."/>
            <person name="Li Z."/>
            <person name="Lu H.C."/>
            <person name="Ye Q.L."/>
            <person name="Zhang D."/>
            <person name="Wang J.Y."/>
            <person name="Li Y.F."/>
            <person name="Zhong Z.M."/>
            <person name="Liu X."/>
            <person name="Yu X."/>
            <person name="Liu D.K."/>
            <person name="Tu X.D."/>
            <person name="Liu B."/>
            <person name="Hao Y."/>
            <person name="Liao X.Y."/>
            <person name="Jiang Y.T."/>
            <person name="Sun W.H."/>
            <person name="Chen J."/>
            <person name="Chen Y.Q."/>
            <person name="Ai Y."/>
            <person name="Zhai J.W."/>
            <person name="Wu S.S."/>
            <person name="Zhou Z."/>
            <person name="Hsiao Y.Y."/>
            <person name="Wu W.L."/>
            <person name="Chen Y.Y."/>
            <person name="Lin Y.F."/>
            <person name="Hsu J.L."/>
            <person name="Li C.Y."/>
            <person name="Wang Z.W."/>
            <person name="Zhao X."/>
            <person name="Zhong W.Y."/>
            <person name="Ma X.K."/>
            <person name="Ma L."/>
            <person name="Huang J."/>
            <person name="Chen G.Z."/>
            <person name="Huang M.Z."/>
            <person name="Huang L."/>
            <person name="Peng D.H."/>
            <person name="Luo Y.B."/>
            <person name="Zou S.Q."/>
            <person name="Chen S.P."/>
            <person name="Lan S."/>
            <person name="Tsai W.C."/>
            <person name="Van de Peer Y."/>
            <person name="Liu Z.J."/>
        </authorList>
    </citation>
    <scope>NUCLEOTIDE SEQUENCE [LARGE SCALE GENOMIC DNA]</scope>
    <source>
        <strain evidence="2">Lor288</strain>
    </source>
</reference>
<evidence type="ECO:0000313" key="2">
    <source>
        <dbReference type="EMBL" id="KAK8966697.1"/>
    </source>
</evidence>
<keyword evidence="3" id="KW-1185">Reference proteome</keyword>
<dbReference type="EMBL" id="JBBWWR010000005">
    <property type="protein sequence ID" value="KAK8966697.1"/>
    <property type="molecule type" value="Genomic_DNA"/>
</dbReference>
<accession>A0ABR2MS40</accession>
<organism evidence="2 3">
    <name type="scientific">Platanthera guangdongensis</name>
    <dbReference type="NCBI Taxonomy" id="2320717"/>
    <lineage>
        <taxon>Eukaryota</taxon>
        <taxon>Viridiplantae</taxon>
        <taxon>Streptophyta</taxon>
        <taxon>Embryophyta</taxon>
        <taxon>Tracheophyta</taxon>
        <taxon>Spermatophyta</taxon>
        <taxon>Magnoliopsida</taxon>
        <taxon>Liliopsida</taxon>
        <taxon>Asparagales</taxon>
        <taxon>Orchidaceae</taxon>
        <taxon>Orchidoideae</taxon>
        <taxon>Orchideae</taxon>
        <taxon>Orchidinae</taxon>
        <taxon>Platanthera</taxon>
    </lineage>
</organism>
<comment type="caution">
    <text evidence="2">The sequence shown here is derived from an EMBL/GenBank/DDBJ whole genome shotgun (WGS) entry which is preliminary data.</text>
</comment>
<proteinExistence type="predicted"/>
<name>A0ABR2MS40_9ASPA</name>
<feature type="region of interest" description="Disordered" evidence="1">
    <location>
        <begin position="142"/>
        <end position="162"/>
    </location>
</feature>
<dbReference type="Proteomes" id="UP001412067">
    <property type="component" value="Unassembled WGS sequence"/>
</dbReference>
<evidence type="ECO:0000313" key="3">
    <source>
        <dbReference type="Proteomes" id="UP001412067"/>
    </source>
</evidence>
<sequence length="180" mass="20109">MYLHRMISVDLNSVINKTGVRDSSYGKEKTLLASVVQLAISVLSMSEISLGQTKAVIALLGNEKLHKPIKEEFEKRCPSLNMMNAELRFIFEKFASGSDSVAVLHNVNELVKKFGKILSWEMVISLYAIDMDDSIDKQEVGGGNNINYGGENKKDEKKCEKKNKKTLGRGTTIVRQILID</sequence>
<gene>
    <name evidence="2" type="ORF">KSP40_PGU007232</name>
</gene>